<accession>A0A9X1M6D1</accession>
<dbReference type="RefSeq" id="WP_227928376.1">
    <property type="nucleotide sequence ID" value="NZ_CP094984.1"/>
</dbReference>
<dbReference type="SMART" id="SM00354">
    <property type="entry name" value="HTH_LACI"/>
    <property type="match status" value="1"/>
</dbReference>
<evidence type="ECO:0000313" key="8">
    <source>
        <dbReference type="Proteomes" id="UP001155145"/>
    </source>
</evidence>
<dbReference type="InterPro" id="IPR010982">
    <property type="entry name" value="Lambda_DNA-bd_dom_sf"/>
</dbReference>
<dbReference type="Pfam" id="PF00356">
    <property type="entry name" value="LacI"/>
    <property type="match status" value="1"/>
</dbReference>
<keyword evidence="1" id="KW-0805">Transcription regulation</keyword>
<dbReference type="PANTHER" id="PTHR30146:SF138">
    <property type="entry name" value="TRANSCRIPTIONAL REGULATORY PROTEIN"/>
    <property type="match status" value="1"/>
</dbReference>
<dbReference type="PANTHER" id="PTHR30146">
    <property type="entry name" value="LACI-RELATED TRANSCRIPTIONAL REPRESSOR"/>
    <property type="match status" value="1"/>
</dbReference>
<evidence type="ECO:0000313" key="7">
    <source>
        <dbReference type="Proteomes" id="UP000829758"/>
    </source>
</evidence>
<dbReference type="InterPro" id="IPR000843">
    <property type="entry name" value="HTH_LacI"/>
</dbReference>
<evidence type="ECO:0000259" key="4">
    <source>
        <dbReference type="PROSITE" id="PS50932"/>
    </source>
</evidence>
<dbReference type="Pfam" id="PF13377">
    <property type="entry name" value="Peripla_BP_3"/>
    <property type="match status" value="1"/>
</dbReference>
<reference evidence="5" key="1">
    <citation type="submission" date="2021-10" db="EMBL/GenBank/DDBJ databases">
        <title>Novel species in genus Arthrobacter.</title>
        <authorList>
            <person name="Liu Y."/>
        </authorList>
    </citation>
    <scope>NUCLEOTIDE SEQUENCE</scope>
    <source>
        <strain evidence="7">zg-Y462</strain>
        <strain evidence="5">Zg-Y462</strain>
    </source>
</reference>
<organism evidence="5 8">
    <name type="scientific">Arthrobacter zhangbolii</name>
    <dbReference type="NCBI Taxonomy" id="2886936"/>
    <lineage>
        <taxon>Bacteria</taxon>
        <taxon>Bacillati</taxon>
        <taxon>Actinomycetota</taxon>
        <taxon>Actinomycetes</taxon>
        <taxon>Micrococcales</taxon>
        <taxon>Micrococcaceae</taxon>
        <taxon>Arthrobacter</taxon>
    </lineage>
</organism>
<dbReference type="Proteomes" id="UP001155145">
    <property type="component" value="Unassembled WGS sequence"/>
</dbReference>
<dbReference type="SUPFAM" id="SSF47413">
    <property type="entry name" value="lambda repressor-like DNA-binding domains"/>
    <property type="match status" value="1"/>
</dbReference>
<dbReference type="SUPFAM" id="SSF53822">
    <property type="entry name" value="Periplasmic binding protein-like I"/>
    <property type="match status" value="1"/>
</dbReference>
<dbReference type="InterPro" id="IPR046335">
    <property type="entry name" value="LacI/GalR-like_sensor"/>
</dbReference>
<dbReference type="Proteomes" id="UP000829758">
    <property type="component" value="Chromosome"/>
</dbReference>
<evidence type="ECO:0000256" key="1">
    <source>
        <dbReference type="ARBA" id="ARBA00023015"/>
    </source>
</evidence>
<keyword evidence="7" id="KW-1185">Reference proteome</keyword>
<dbReference type="CDD" id="cd06267">
    <property type="entry name" value="PBP1_LacI_sugar_binding-like"/>
    <property type="match status" value="1"/>
</dbReference>
<keyword evidence="3" id="KW-0804">Transcription</keyword>
<name>A0A9X1M6D1_9MICC</name>
<evidence type="ECO:0000313" key="5">
    <source>
        <dbReference type="EMBL" id="MCC3272268.1"/>
    </source>
</evidence>
<dbReference type="Gene3D" id="3.40.50.2300">
    <property type="match status" value="2"/>
</dbReference>
<proteinExistence type="predicted"/>
<dbReference type="EMBL" id="CP094984">
    <property type="protein sequence ID" value="UON91866.1"/>
    <property type="molecule type" value="Genomic_DNA"/>
</dbReference>
<dbReference type="Gene3D" id="1.10.260.40">
    <property type="entry name" value="lambda repressor-like DNA-binding domains"/>
    <property type="match status" value="1"/>
</dbReference>
<dbReference type="AlphaFoldDB" id="A0A9X1M6D1"/>
<gene>
    <name evidence="5" type="ORF">LJ755_05920</name>
    <name evidence="6" type="ORF">MUK71_14995</name>
</gene>
<evidence type="ECO:0000313" key="6">
    <source>
        <dbReference type="EMBL" id="UON91866.1"/>
    </source>
</evidence>
<sequence>MTIRTVADDAGVSIATVSRVLAGAETVDPALRRAVQVSVRKLGYSRNTIASALRSSKTRTIGMVLPEIANPFNTDLVQEVEDALHARGFQLLLCNAHQDVEREREALQSLLGQQVDGLIVSPVDATGSMEAVQAAARARPLVQVDQRIEGLDADWVGVDDERGIRQVLEHLVEQGVKSVGFIGARETDSSGAARHQAFRRLCRHFDLSFSENWIMLGEYSASFGRSATASMAEQGTLPDALVCGADIIAIGVLQTCHRSGIAVPKDLQVTGFDDIEFADLCTPRLTTVRQPLEAMARQAVRLLLEDGDEASVRLALAPEMTLRESTGKPAS</sequence>
<evidence type="ECO:0000256" key="3">
    <source>
        <dbReference type="ARBA" id="ARBA00023163"/>
    </source>
</evidence>
<dbReference type="GO" id="GO:0000976">
    <property type="term" value="F:transcription cis-regulatory region binding"/>
    <property type="evidence" value="ECO:0007669"/>
    <property type="project" value="TreeGrafter"/>
</dbReference>
<feature type="domain" description="HTH lacI-type" evidence="4">
    <location>
        <begin position="1"/>
        <end position="55"/>
    </location>
</feature>
<dbReference type="EMBL" id="JAJFZT010000003">
    <property type="protein sequence ID" value="MCC3272268.1"/>
    <property type="molecule type" value="Genomic_DNA"/>
</dbReference>
<dbReference type="PROSITE" id="PS50932">
    <property type="entry name" value="HTH_LACI_2"/>
    <property type="match status" value="1"/>
</dbReference>
<keyword evidence="2" id="KW-0238">DNA-binding</keyword>
<protein>
    <submittedName>
        <fullName evidence="5">LacI family transcriptional regulator</fullName>
    </submittedName>
</protein>
<dbReference type="GO" id="GO:0003700">
    <property type="term" value="F:DNA-binding transcription factor activity"/>
    <property type="evidence" value="ECO:0007669"/>
    <property type="project" value="TreeGrafter"/>
</dbReference>
<dbReference type="CDD" id="cd01392">
    <property type="entry name" value="HTH_LacI"/>
    <property type="match status" value="1"/>
</dbReference>
<dbReference type="InterPro" id="IPR028082">
    <property type="entry name" value="Peripla_BP_I"/>
</dbReference>
<evidence type="ECO:0000256" key="2">
    <source>
        <dbReference type="ARBA" id="ARBA00023125"/>
    </source>
</evidence>